<dbReference type="SMART" id="SM00387">
    <property type="entry name" value="HATPase_c"/>
    <property type="match status" value="1"/>
</dbReference>
<dbReference type="SMART" id="SM00388">
    <property type="entry name" value="HisKA"/>
    <property type="match status" value="1"/>
</dbReference>
<dbReference type="OrthoDB" id="9796100at2"/>
<dbReference type="InterPro" id="IPR001610">
    <property type="entry name" value="PAC"/>
</dbReference>
<evidence type="ECO:0000259" key="8">
    <source>
        <dbReference type="PROSITE" id="PS50110"/>
    </source>
</evidence>
<comment type="catalytic activity">
    <reaction evidence="1">
        <text>ATP + protein L-histidine = ADP + protein N-phospho-L-histidine.</text>
        <dbReference type="EC" id="2.7.13.3"/>
    </reaction>
</comment>
<dbReference type="Pfam" id="PF00512">
    <property type="entry name" value="HisKA"/>
    <property type="match status" value="1"/>
</dbReference>
<reference evidence="12" key="1">
    <citation type="submission" date="2017-09" db="EMBL/GenBank/DDBJ databases">
        <authorList>
            <person name="Feng G."/>
            <person name="Zhu H."/>
        </authorList>
    </citation>
    <scope>NUCLEOTIDE SEQUENCE [LARGE SCALE GENOMIC DNA]</scope>
    <source>
        <strain evidence="12">1PNM-20</strain>
    </source>
</reference>
<dbReference type="Pfam" id="PF00072">
    <property type="entry name" value="Response_reg"/>
    <property type="match status" value="1"/>
</dbReference>
<feature type="domain" description="PAC" evidence="10">
    <location>
        <begin position="432"/>
        <end position="482"/>
    </location>
</feature>
<dbReference type="InterPro" id="IPR005467">
    <property type="entry name" value="His_kinase_dom"/>
</dbReference>
<dbReference type="PROSITE" id="PS50109">
    <property type="entry name" value="HIS_KIN"/>
    <property type="match status" value="1"/>
</dbReference>
<dbReference type="Gene3D" id="1.10.287.130">
    <property type="match status" value="1"/>
</dbReference>
<dbReference type="PANTHER" id="PTHR43304:SF1">
    <property type="entry name" value="PAC DOMAIN-CONTAINING PROTEIN"/>
    <property type="match status" value="1"/>
</dbReference>
<dbReference type="InterPro" id="IPR003018">
    <property type="entry name" value="GAF"/>
</dbReference>
<evidence type="ECO:0000259" key="9">
    <source>
        <dbReference type="PROSITE" id="PS50112"/>
    </source>
</evidence>
<dbReference type="Pfam" id="PF13185">
    <property type="entry name" value="GAF_2"/>
    <property type="match status" value="1"/>
</dbReference>
<evidence type="ECO:0000256" key="1">
    <source>
        <dbReference type="ARBA" id="ARBA00000085"/>
    </source>
</evidence>
<feature type="domain" description="Histidine kinase" evidence="7">
    <location>
        <begin position="770"/>
        <end position="991"/>
    </location>
</feature>
<dbReference type="SUPFAM" id="SSF47384">
    <property type="entry name" value="Homodimeric domain of signal transducing histidine kinase"/>
    <property type="match status" value="1"/>
</dbReference>
<dbReference type="PROSITE" id="PS50112">
    <property type="entry name" value="PAS"/>
    <property type="match status" value="2"/>
</dbReference>
<feature type="domain" description="PAS" evidence="9">
    <location>
        <begin position="605"/>
        <end position="677"/>
    </location>
</feature>
<dbReference type="PRINTS" id="PR00344">
    <property type="entry name" value="BCTRLSENSOR"/>
</dbReference>
<evidence type="ECO:0000259" key="10">
    <source>
        <dbReference type="PROSITE" id="PS50113"/>
    </source>
</evidence>
<dbReference type="InterPro" id="IPR003661">
    <property type="entry name" value="HisK_dim/P_dom"/>
</dbReference>
<dbReference type="Gene3D" id="3.30.565.10">
    <property type="entry name" value="Histidine kinase-like ATPase, C-terminal domain"/>
    <property type="match status" value="1"/>
</dbReference>
<dbReference type="SUPFAM" id="SSF52172">
    <property type="entry name" value="CheY-like"/>
    <property type="match status" value="1"/>
</dbReference>
<comment type="caution">
    <text evidence="11">The sequence shown here is derived from an EMBL/GenBank/DDBJ whole genome shotgun (WGS) entry which is preliminary data.</text>
</comment>
<feature type="domain" description="PAS" evidence="9">
    <location>
        <begin position="483"/>
        <end position="553"/>
    </location>
</feature>
<dbReference type="GO" id="GO:0000155">
    <property type="term" value="F:phosphorelay sensor kinase activity"/>
    <property type="evidence" value="ECO:0007669"/>
    <property type="project" value="InterPro"/>
</dbReference>
<keyword evidence="3 6" id="KW-0597">Phosphoprotein</keyword>
<dbReference type="InterPro" id="IPR001789">
    <property type="entry name" value="Sig_transdc_resp-reg_receiver"/>
</dbReference>
<dbReference type="NCBIfam" id="TIGR00229">
    <property type="entry name" value="sensory_box"/>
    <property type="match status" value="3"/>
</dbReference>
<feature type="domain" description="Response regulatory" evidence="8">
    <location>
        <begin position="1012"/>
        <end position="1123"/>
    </location>
</feature>
<dbReference type="AlphaFoldDB" id="A0A2A2SIX0"/>
<sequence>MLSALDAMVGRSDHRTFDPTGALAQVDVPCYPPLIVGRRGPASETLMTSPEPAAEASRILALVAAECEAIKLIDRDAPLPDVLDGLLHAVERSSSDGLRCSVLLLDEAGRHLRHGAAPSLPQAYNEAIDGIAVGEGVGSCGTAAHRGTAVHVADIATDPLWTDFRELATAHGIRACWSEPVRAADGRVVATFACYYGEPREPVLADVEAIALVSRAVCFAIERSRERRDRRDDAERAALALDMAGLGTWEYRPDEDRLVWSPGLFGLYGLDPLRGDPSVAAWTELIHPDDRSHAFRPEDGAISVSREYRIRRADTGEERWVLSRSRLMEDDGGPRRFVGVSVDVTDTKRAEARLRDSERDLSLAVEAAGLGLWWLEPHADRMVATEACRDLNGFRATEIGYGEWLGMIDAADRGANRARVEAAFAGRNGGRYSNEFRLTGVDGAERVIAATGQVEDSGSGRRLVGAFRDVTAQRRAETAVRESEAKFQAIANSVDQMIWSTRPDGFHDYYNDRWYEFTGVPPGSTDGEAWNGMFHPDDQARAWTIWRRSLETGEPYHIEYRLRHRSGEYHWVIGRAQCVRDEAGRIERWYGTCTDVHDGKATETRLAQLAAVVDQSRDFVGVADPSGRPVYVNEAGRIMAGLPDLEVALSVTMLDYFAPADQERIRAEALPTARDKGYWEGEAMFRRFDDGRTFPVLYNLFPVREANGRITHFATVTRDLTEKKDSERELRRLNATLETRVAERTAEAQAAHEQVAQLQKLESLGQLTGGVAHDFNNLLTPVMGALDLIERKVGGSDERLHRIVTGAMESAERAKTLVQRLLAFARKQHLEPQAVDVAALLRGMDDLVRRSLGSRIETVIDAPASLDLVLVDPGQLELAILNLAVNARDAMPQGGRLTIAARTKQVEADDGLGLAGGEYVRLRVIDTGHGMDAETARKAVEPFYTTKGVGKGTGLGLSMAHGLAAQSGGILRIESEPGRGTAIELWLPVTVATARALADAKADAAPAMRRLTVLVVDDEELVRALTVSMLEDMGHDVIEAAGAPRALDHLRARPDIELMLTDYLMPGQTGIELARDAKRVRPDLPILLMTGYANLPEGADGGLPRLAKPFRAAELASRIDVLTGESEAITLGRRGGTTRSATDS</sequence>
<feature type="modified residue" description="4-aspartylphosphate" evidence="6">
    <location>
        <position position="1062"/>
    </location>
</feature>
<dbReference type="CDD" id="cd00082">
    <property type="entry name" value="HisKA"/>
    <property type="match status" value="1"/>
</dbReference>
<gene>
    <name evidence="11" type="ORF">CKY28_06420</name>
</gene>
<accession>A0A2A2SIX0</accession>
<dbReference type="SUPFAM" id="SSF55785">
    <property type="entry name" value="PYP-like sensor domain (PAS domain)"/>
    <property type="match status" value="4"/>
</dbReference>
<dbReference type="InterPro" id="IPR000014">
    <property type="entry name" value="PAS"/>
</dbReference>
<dbReference type="Pfam" id="PF02518">
    <property type="entry name" value="HATPase_c"/>
    <property type="match status" value="1"/>
</dbReference>
<dbReference type="EC" id="2.7.13.3" evidence="2"/>
<dbReference type="Pfam" id="PF08447">
    <property type="entry name" value="PAS_3"/>
    <property type="match status" value="2"/>
</dbReference>
<dbReference type="InterPro" id="IPR052162">
    <property type="entry name" value="Sensor_kinase/Photoreceptor"/>
</dbReference>
<dbReference type="PANTHER" id="PTHR43304">
    <property type="entry name" value="PHYTOCHROME-LIKE PROTEIN CPH1"/>
    <property type="match status" value="1"/>
</dbReference>
<dbReference type="PROSITE" id="PS50113">
    <property type="entry name" value="PAC"/>
    <property type="match status" value="4"/>
</dbReference>
<evidence type="ECO:0000256" key="2">
    <source>
        <dbReference type="ARBA" id="ARBA00012438"/>
    </source>
</evidence>
<dbReference type="InterPro" id="IPR000700">
    <property type="entry name" value="PAS-assoc_C"/>
</dbReference>
<dbReference type="Gene3D" id="2.10.70.100">
    <property type="match status" value="1"/>
</dbReference>
<dbReference type="PROSITE" id="PS50110">
    <property type="entry name" value="RESPONSE_REGULATORY"/>
    <property type="match status" value="1"/>
</dbReference>
<keyword evidence="5" id="KW-0418">Kinase</keyword>
<evidence type="ECO:0000313" key="11">
    <source>
        <dbReference type="EMBL" id="PAX08971.1"/>
    </source>
</evidence>
<dbReference type="SUPFAM" id="SSF55874">
    <property type="entry name" value="ATPase domain of HSP90 chaperone/DNA topoisomerase II/histidine kinase"/>
    <property type="match status" value="1"/>
</dbReference>
<evidence type="ECO:0000313" key="12">
    <source>
        <dbReference type="Proteomes" id="UP000218151"/>
    </source>
</evidence>
<dbReference type="FunFam" id="3.30.450.20:FF:000099">
    <property type="entry name" value="Sensory box sensor histidine kinase"/>
    <property type="match status" value="1"/>
</dbReference>
<keyword evidence="4" id="KW-0808">Transferase</keyword>
<dbReference type="InterPro" id="IPR013656">
    <property type="entry name" value="PAS_4"/>
</dbReference>
<feature type="domain" description="PAC" evidence="10">
    <location>
        <begin position="679"/>
        <end position="732"/>
    </location>
</feature>
<dbReference type="Pfam" id="PF08448">
    <property type="entry name" value="PAS_4"/>
    <property type="match status" value="1"/>
</dbReference>
<dbReference type="SMART" id="SM00065">
    <property type="entry name" value="GAF"/>
    <property type="match status" value="1"/>
</dbReference>
<organism evidence="11 12">
    <name type="scientific">Sphingomonas lenta</name>
    <dbReference type="NCBI Taxonomy" id="1141887"/>
    <lineage>
        <taxon>Bacteria</taxon>
        <taxon>Pseudomonadati</taxon>
        <taxon>Pseudomonadota</taxon>
        <taxon>Alphaproteobacteria</taxon>
        <taxon>Sphingomonadales</taxon>
        <taxon>Sphingomonadaceae</taxon>
        <taxon>Sphingomonas</taxon>
    </lineage>
</organism>
<dbReference type="InterPro" id="IPR036097">
    <property type="entry name" value="HisK_dim/P_sf"/>
</dbReference>
<dbReference type="InterPro" id="IPR036890">
    <property type="entry name" value="HATPase_C_sf"/>
</dbReference>
<name>A0A2A2SIX0_9SPHN</name>
<protein>
    <recommendedName>
        <fullName evidence="2">histidine kinase</fullName>
        <ecNumber evidence="2">2.7.13.3</ecNumber>
    </recommendedName>
</protein>
<dbReference type="InterPro" id="IPR029016">
    <property type="entry name" value="GAF-like_dom_sf"/>
</dbReference>
<evidence type="ECO:0000256" key="6">
    <source>
        <dbReference type="PROSITE-ProRule" id="PRU00169"/>
    </source>
</evidence>
<dbReference type="SMART" id="SM00086">
    <property type="entry name" value="PAC"/>
    <property type="match status" value="4"/>
</dbReference>
<dbReference type="Proteomes" id="UP000218151">
    <property type="component" value="Unassembled WGS sequence"/>
</dbReference>
<dbReference type="EMBL" id="NSLI01000002">
    <property type="protein sequence ID" value="PAX08971.1"/>
    <property type="molecule type" value="Genomic_DNA"/>
</dbReference>
<dbReference type="InterPro" id="IPR035965">
    <property type="entry name" value="PAS-like_dom_sf"/>
</dbReference>
<feature type="domain" description="PAC" evidence="10">
    <location>
        <begin position="556"/>
        <end position="608"/>
    </location>
</feature>
<dbReference type="Gene3D" id="3.30.450.40">
    <property type="match status" value="1"/>
</dbReference>
<evidence type="ECO:0000256" key="4">
    <source>
        <dbReference type="ARBA" id="ARBA00022679"/>
    </source>
</evidence>
<dbReference type="SMART" id="SM00448">
    <property type="entry name" value="REC"/>
    <property type="match status" value="1"/>
</dbReference>
<dbReference type="CDD" id="cd00130">
    <property type="entry name" value="PAS"/>
    <property type="match status" value="3"/>
</dbReference>
<evidence type="ECO:0000256" key="5">
    <source>
        <dbReference type="ARBA" id="ARBA00022777"/>
    </source>
</evidence>
<dbReference type="InterPro" id="IPR004358">
    <property type="entry name" value="Sig_transdc_His_kin-like_C"/>
</dbReference>
<evidence type="ECO:0000259" key="7">
    <source>
        <dbReference type="PROSITE" id="PS50109"/>
    </source>
</evidence>
<feature type="domain" description="PAC" evidence="10">
    <location>
        <begin position="304"/>
        <end position="356"/>
    </location>
</feature>
<keyword evidence="12" id="KW-1185">Reference proteome</keyword>
<dbReference type="SMART" id="SM00091">
    <property type="entry name" value="PAS"/>
    <property type="match status" value="2"/>
</dbReference>
<dbReference type="InterPro" id="IPR003594">
    <property type="entry name" value="HATPase_dom"/>
</dbReference>
<dbReference type="Gene3D" id="3.40.50.2300">
    <property type="match status" value="1"/>
</dbReference>
<dbReference type="InterPro" id="IPR013655">
    <property type="entry name" value="PAS_fold_3"/>
</dbReference>
<dbReference type="SUPFAM" id="SSF55781">
    <property type="entry name" value="GAF domain-like"/>
    <property type="match status" value="1"/>
</dbReference>
<evidence type="ECO:0000256" key="3">
    <source>
        <dbReference type="ARBA" id="ARBA00022553"/>
    </source>
</evidence>
<proteinExistence type="predicted"/>
<dbReference type="Gene3D" id="3.30.450.20">
    <property type="entry name" value="PAS domain"/>
    <property type="match status" value="4"/>
</dbReference>
<dbReference type="InterPro" id="IPR011006">
    <property type="entry name" value="CheY-like_superfamily"/>
</dbReference>